<dbReference type="EMBL" id="SMDR01000001">
    <property type="protein sequence ID" value="TNJ35219.1"/>
    <property type="molecule type" value="Genomic_DNA"/>
</dbReference>
<proteinExistence type="predicted"/>
<keyword evidence="3" id="KW-0274">FAD</keyword>
<dbReference type="PRINTS" id="PR00411">
    <property type="entry name" value="PNDRDTASEI"/>
</dbReference>
<dbReference type="NCBIfam" id="TIGR00275">
    <property type="entry name" value="aminoacetone oxidase family FAD-binding enzyme"/>
    <property type="match status" value="1"/>
</dbReference>
<keyword evidence="4" id="KW-0812">Transmembrane</keyword>
<dbReference type="Pfam" id="PF22780">
    <property type="entry name" value="HI0933_like_1st"/>
    <property type="match status" value="1"/>
</dbReference>
<evidence type="ECO:0000259" key="6">
    <source>
        <dbReference type="Pfam" id="PF22780"/>
    </source>
</evidence>
<dbReference type="InterPro" id="IPR055178">
    <property type="entry name" value="RsdA/BaiN/AoA(So)-like_dom"/>
</dbReference>
<evidence type="ECO:0000256" key="2">
    <source>
        <dbReference type="ARBA" id="ARBA00022630"/>
    </source>
</evidence>
<evidence type="ECO:0000256" key="1">
    <source>
        <dbReference type="ARBA" id="ARBA00001974"/>
    </source>
</evidence>
<dbReference type="Gene3D" id="2.40.30.10">
    <property type="entry name" value="Translation factors"/>
    <property type="match status" value="1"/>
</dbReference>
<feature type="domain" description="RsdA/BaiN/AoA(So)-like Rossmann fold-like" evidence="5">
    <location>
        <begin position="11"/>
        <end position="408"/>
    </location>
</feature>
<dbReference type="OrthoDB" id="9773233at2"/>
<keyword evidence="4" id="KW-1133">Transmembrane helix</keyword>
<protein>
    <submittedName>
        <fullName evidence="7">NAD(P)/FAD-dependent oxidoreductase</fullName>
    </submittedName>
</protein>
<dbReference type="Pfam" id="PF03486">
    <property type="entry name" value="HI0933_like"/>
    <property type="match status" value="1"/>
</dbReference>
<dbReference type="PANTHER" id="PTHR42887">
    <property type="entry name" value="OS12G0638800 PROTEIN"/>
    <property type="match status" value="1"/>
</dbReference>
<name>A0A5C4RWF8_9GAMM</name>
<evidence type="ECO:0000256" key="3">
    <source>
        <dbReference type="ARBA" id="ARBA00022827"/>
    </source>
</evidence>
<sequence>MTDPNRPPENDVVVIGGGAAGLMCALTAGRRGRRVRLIEHANRCGKKILMSGGGRCNFTNTGTTPANFLSANPHFCKSALARYRPTDFIAMVEAHGIAYHEKELGQLFCDESSKQIVAMLIEECRRAGVRIDTATAVTEVMATTGGGFRLRTAPSREGGSRGEGIAATLETASLVVATGGLSIPSLGASGFGYELARQFGHTVLPTRAGLVPLTLSGKHQEHYADLAGVALHVSARCGKARFDNAMLVTHRGLSGPSILQISSYWEPGKELLLDLLPEHDIEAWLLERQAAQPAAELKTVLGDVFPKRFAQRLCEVWFKNKPMRQYTHHELPNIARQLAHWPIVASGTEGYRTAEVTLGGVDTDGVSSATMASKHVPGLFFVGEVLDVTGWLGGYNFQWAWASGHAAGLAA</sequence>
<evidence type="ECO:0000313" key="7">
    <source>
        <dbReference type="EMBL" id="TNJ35219.1"/>
    </source>
</evidence>
<reference evidence="7 8" key="1">
    <citation type="submission" date="2019-03" db="EMBL/GenBank/DDBJ databases">
        <title>Arenimonas daejeonensis sp. nov., isolated from compost.</title>
        <authorList>
            <person name="Jeon C.O."/>
        </authorList>
    </citation>
    <scope>NUCLEOTIDE SEQUENCE [LARGE SCALE GENOMIC DNA]</scope>
    <source>
        <strain evidence="7 8">R29</strain>
    </source>
</reference>
<feature type="domain" description="RsdA/BaiN/AoA(So)-like insert" evidence="6">
    <location>
        <begin position="207"/>
        <end position="356"/>
    </location>
</feature>
<keyword evidence="8" id="KW-1185">Reference proteome</keyword>
<evidence type="ECO:0000259" key="5">
    <source>
        <dbReference type="Pfam" id="PF03486"/>
    </source>
</evidence>
<dbReference type="SUPFAM" id="SSF160996">
    <property type="entry name" value="HI0933 insert domain-like"/>
    <property type="match status" value="1"/>
</dbReference>
<dbReference type="Proteomes" id="UP000305760">
    <property type="component" value="Unassembled WGS sequence"/>
</dbReference>
<keyword evidence="4" id="KW-0472">Membrane</keyword>
<comment type="caution">
    <text evidence="7">The sequence shown here is derived from an EMBL/GenBank/DDBJ whole genome shotgun (WGS) entry which is preliminary data.</text>
</comment>
<dbReference type="AlphaFoldDB" id="A0A5C4RWF8"/>
<comment type="cofactor">
    <cofactor evidence="1">
        <name>FAD</name>
        <dbReference type="ChEBI" id="CHEBI:57692"/>
    </cofactor>
</comment>
<organism evidence="7 8">
    <name type="scientific">Arenimonas terrae</name>
    <dbReference type="NCBI Taxonomy" id="2546226"/>
    <lineage>
        <taxon>Bacteria</taxon>
        <taxon>Pseudomonadati</taxon>
        <taxon>Pseudomonadota</taxon>
        <taxon>Gammaproteobacteria</taxon>
        <taxon>Lysobacterales</taxon>
        <taxon>Lysobacteraceae</taxon>
        <taxon>Arenimonas</taxon>
    </lineage>
</organism>
<dbReference type="Gene3D" id="3.50.50.60">
    <property type="entry name" value="FAD/NAD(P)-binding domain"/>
    <property type="match status" value="1"/>
</dbReference>
<feature type="transmembrane region" description="Helical" evidence="4">
    <location>
        <begin position="12"/>
        <end position="29"/>
    </location>
</feature>
<gene>
    <name evidence="7" type="ORF">E1B00_05520</name>
</gene>
<evidence type="ECO:0000313" key="8">
    <source>
        <dbReference type="Proteomes" id="UP000305760"/>
    </source>
</evidence>
<dbReference type="InterPro" id="IPR023166">
    <property type="entry name" value="BaiN-like_dom_sf"/>
</dbReference>
<dbReference type="PANTHER" id="PTHR42887:SF2">
    <property type="entry name" value="OS12G0638800 PROTEIN"/>
    <property type="match status" value="1"/>
</dbReference>
<dbReference type="InterPro" id="IPR057661">
    <property type="entry name" value="RsdA/BaiN/AoA(So)_Rossmann"/>
</dbReference>
<dbReference type="SUPFAM" id="SSF51905">
    <property type="entry name" value="FAD/NAD(P)-binding domain"/>
    <property type="match status" value="1"/>
</dbReference>
<dbReference type="RefSeq" id="WP_139446443.1">
    <property type="nucleotide sequence ID" value="NZ_SMDR01000001.1"/>
</dbReference>
<dbReference type="Gene3D" id="1.10.8.260">
    <property type="entry name" value="HI0933 insert domain-like"/>
    <property type="match status" value="1"/>
</dbReference>
<dbReference type="InterPro" id="IPR004792">
    <property type="entry name" value="BaiN-like"/>
</dbReference>
<dbReference type="InterPro" id="IPR036188">
    <property type="entry name" value="FAD/NAD-bd_sf"/>
</dbReference>
<keyword evidence="2" id="KW-0285">Flavoprotein</keyword>
<evidence type="ECO:0000256" key="4">
    <source>
        <dbReference type="SAM" id="Phobius"/>
    </source>
</evidence>
<accession>A0A5C4RWF8</accession>